<keyword evidence="1" id="KW-1133">Transmembrane helix</keyword>
<keyword evidence="1" id="KW-0812">Transmembrane</keyword>
<keyword evidence="3" id="KW-1185">Reference proteome</keyword>
<dbReference type="AlphaFoldDB" id="A0A3T1D2H9"/>
<proteinExistence type="predicted"/>
<reference evidence="2 3" key="1">
    <citation type="submission" date="2019-01" db="EMBL/GenBank/DDBJ databases">
        <title>Complete genome sequence of Cohnella hallensis HS21 isolated from Korean fir (Abies koreana) rhizospheric soil.</title>
        <authorList>
            <person name="Jiang L."/>
            <person name="Kang S.W."/>
            <person name="Kim S."/>
            <person name="Jung J."/>
            <person name="Kim C.Y."/>
            <person name="Kim D.H."/>
            <person name="Kim S.W."/>
            <person name="Lee J."/>
        </authorList>
    </citation>
    <scope>NUCLEOTIDE SEQUENCE [LARGE SCALE GENOMIC DNA]</scope>
    <source>
        <strain evidence="2 3">HS21</strain>
    </source>
</reference>
<evidence type="ECO:0000256" key="1">
    <source>
        <dbReference type="SAM" id="Phobius"/>
    </source>
</evidence>
<accession>A0A3T1D2H9</accession>
<name>A0A3T1D2H9_9BACL</name>
<evidence type="ECO:0000313" key="2">
    <source>
        <dbReference type="EMBL" id="BBI32313.1"/>
    </source>
</evidence>
<feature type="transmembrane region" description="Helical" evidence="1">
    <location>
        <begin position="89"/>
        <end position="111"/>
    </location>
</feature>
<evidence type="ECO:0000313" key="3">
    <source>
        <dbReference type="Proteomes" id="UP000289856"/>
    </source>
</evidence>
<feature type="transmembrane region" description="Helical" evidence="1">
    <location>
        <begin position="33"/>
        <end position="59"/>
    </location>
</feature>
<dbReference type="EMBL" id="AP019400">
    <property type="protein sequence ID" value="BBI32313.1"/>
    <property type="molecule type" value="Genomic_DNA"/>
</dbReference>
<evidence type="ECO:0008006" key="4">
    <source>
        <dbReference type="Google" id="ProtNLM"/>
    </source>
</evidence>
<gene>
    <name evidence="2" type="ORF">KCTCHS21_17120</name>
</gene>
<organism evidence="2 3">
    <name type="scientific">Cohnella abietis</name>
    <dbReference type="NCBI Taxonomy" id="2507935"/>
    <lineage>
        <taxon>Bacteria</taxon>
        <taxon>Bacillati</taxon>
        <taxon>Bacillota</taxon>
        <taxon>Bacilli</taxon>
        <taxon>Bacillales</taxon>
        <taxon>Paenibacillaceae</taxon>
        <taxon>Cohnella</taxon>
    </lineage>
</organism>
<sequence length="152" mass="16765">MSEHIDNHEQFQNKNAFTPIHDQGSIPLKHSKLGIVSFILFLVSVVAFIGVSIGVVILMSKDINFSTMFDSNGELAITEEELQDKFKPLLGYLFLYPLILIINVIGIILGITGLVRTGYKKTFPILGTVFNGLALMAILVLMVIAFAQNNLV</sequence>
<protein>
    <recommendedName>
        <fullName evidence="4">DUF4064 domain-containing protein</fullName>
    </recommendedName>
</protein>
<dbReference type="Proteomes" id="UP000289856">
    <property type="component" value="Chromosome"/>
</dbReference>
<dbReference type="OrthoDB" id="2608137at2"/>
<dbReference type="KEGG" id="cohn:KCTCHS21_17120"/>
<dbReference type="RefSeq" id="WP_130606752.1">
    <property type="nucleotide sequence ID" value="NZ_AP019400.1"/>
</dbReference>
<feature type="transmembrane region" description="Helical" evidence="1">
    <location>
        <begin position="123"/>
        <end position="147"/>
    </location>
</feature>
<keyword evidence="1" id="KW-0472">Membrane</keyword>